<evidence type="ECO:0000256" key="1">
    <source>
        <dbReference type="SAM" id="MobiDB-lite"/>
    </source>
</evidence>
<protein>
    <submittedName>
        <fullName evidence="2">Uncharacterized protein</fullName>
    </submittedName>
</protein>
<gene>
    <name evidence="2" type="ORF">Esi_0068_0050</name>
</gene>
<dbReference type="EMBL" id="FN649760">
    <property type="protein sequence ID" value="CBJ27398.1"/>
    <property type="molecule type" value="Genomic_DNA"/>
</dbReference>
<feature type="compositionally biased region" description="Low complexity" evidence="1">
    <location>
        <begin position="354"/>
        <end position="370"/>
    </location>
</feature>
<proteinExistence type="predicted"/>
<evidence type="ECO:0000313" key="2">
    <source>
        <dbReference type="EMBL" id="CBJ27398.1"/>
    </source>
</evidence>
<reference evidence="2 3" key="1">
    <citation type="journal article" date="2010" name="Nature">
        <title>The Ectocarpus genome and the independent evolution of multicellularity in brown algae.</title>
        <authorList>
            <person name="Cock J.M."/>
            <person name="Sterck L."/>
            <person name="Rouze P."/>
            <person name="Scornet D."/>
            <person name="Allen A.E."/>
            <person name="Amoutzias G."/>
            <person name="Anthouard V."/>
            <person name="Artiguenave F."/>
            <person name="Aury J.M."/>
            <person name="Badger J.H."/>
            <person name="Beszteri B."/>
            <person name="Billiau K."/>
            <person name="Bonnet E."/>
            <person name="Bothwell J.H."/>
            <person name="Bowler C."/>
            <person name="Boyen C."/>
            <person name="Brownlee C."/>
            <person name="Carrano C.J."/>
            <person name="Charrier B."/>
            <person name="Cho G.Y."/>
            <person name="Coelho S.M."/>
            <person name="Collen J."/>
            <person name="Corre E."/>
            <person name="Da Silva C."/>
            <person name="Delage L."/>
            <person name="Delaroque N."/>
            <person name="Dittami S.M."/>
            <person name="Doulbeau S."/>
            <person name="Elias M."/>
            <person name="Farnham G."/>
            <person name="Gachon C.M."/>
            <person name="Gschloessl B."/>
            <person name="Heesch S."/>
            <person name="Jabbari K."/>
            <person name="Jubin C."/>
            <person name="Kawai H."/>
            <person name="Kimura K."/>
            <person name="Kloareg B."/>
            <person name="Kupper F.C."/>
            <person name="Lang D."/>
            <person name="Le Bail A."/>
            <person name="Leblanc C."/>
            <person name="Lerouge P."/>
            <person name="Lohr M."/>
            <person name="Lopez P.J."/>
            <person name="Martens C."/>
            <person name="Maumus F."/>
            <person name="Michel G."/>
            <person name="Miranda-Saavedra D."/>
            <person name="Morales J."/>
            <person name="Moreau H."/>
            <person name="Motomura T."/>
            <person name="Nagasato C."/>
            <person name="Napoli C.A."/>
            <person name="Nelson D.R."/>
            <person name="Nyvall-Collen P."/>
            <person name="Peters A.F."/>
            <person name="Pommier C."/>
            <person name="Potin P."/>
            <person name="Poulain J."/>
            <person name="Quesneville H."/>
            <person name="Read B."/>
            <person name="Rensing S.A."/>
            <person name="Ritter A."/>
            <person name="Rousvoal S."/>
            <person name="Samanta M."/>
            <person name="Samson G."/>
            <person name="Schroeder D.C."/>
            <person name="Segurens B."/>
            <person name="Strittmatter M."/>
            <person name="Tonon T."/>
            <person name="Tregear J.W."/>
            <person name="Valentin K."/>
            <person name="von Dassow P."/>
            <person name="Yamagishi T."/>
            <person name="Van de Peer Y."/>
            <person name="Wincker P."/>
        </authorList>
    </citation>
    <scope>NUCLEOTIDE SEQUENCE [LARGE SCALE GENOMIC DNA]</scope>
    <source>
        <strain evidence="3">Ec32 / CCAP1310/4</strain>
    </source>
</reference>
<sequence length="370" mass="40599">MLHFKDAARGDASGLAGMVKDIWKTFSKHHLKVANHYVKNLQAAFRVARLPCLESLVFTLTYGGLPLGLDLPERDLYENHLQFKDVSGFGVATRAVLAKAKREGDFYGFLNYAPVIKLLSVTRPVEMGRVQPTSEHSNTVAKCRKSFREMRAVFAYSGSTTREKDMGAAWTVHEAYCLHYASSIKVAATRLENAQKKMGGGVKKSNGRIPDMTAKEWNKCVTIMDTVVRRSSCDAIMEDVGAEGIKMCQEVLLVDPDTIGHTVDEALFMPGVREKEIRSIVKRLKGKFGAAEIALFSWHGSPGRDSQHLPSVTISAHDGGTRRLQETTAKRSRYSRKESSCAPRLAPSPQAARCSPTPSCSISSSTSGGT</sequence>
<accession>D7G5W0</accession>
<evidence type="ECO:0000313" key="3">
    <source>
        <dbReference type="Proteomes" id="UP000002630"/>
    </source>
</evidence>
<feature type="region of interest" description="Disordered" evidence="1">
    <location>
        <begin position="301"/>
        <end position="370"/>
    </location>
</feature>
<name>D7G5W0_ECTSI</name>
<dbReference type="Proteomes" id="UP000002630">
    <property type="component" value="Unassembled WGS sequence"/>
</dbReference>
<organism evidence="2 3">
    <name type="scientific">Ectocarpus siliculosus</name>
    <name type="common">Brown alga</name>
    <name type="synonym">Conferva siliculosa</name>
    <dbReference type="NCBI Taxonomy" id="2880"/>
    <lineage>
        <taxon>Eukaryota</taxon>
        <taxon>Sar</taxon>
        <taxon>Stramenopiles</taxon>
        <taxon>Ochrophyta</taxon>
        <taxon>PX clade</taxon>
        <taxon>Phaeophyceae</taxon>
        <taxon>Ectocarpales</taxon>
        <taxon>Ectocarpaceae</taxon>
        <taxon>Ectocarpus</taxon>
    </lineage>
</organism>
<feature type="compositionally biased region" description="Basic and acidic residues" evidence="1">
    <location>
        <begin position="319"/>
        <end position="339"/>
    </location>
</feature>
<dbReference type="AlphaFoldDB" id="D7G5W0"/>
<keyword evidence="3" id="KW-1185">Reference proteome</keyword>
<dbReference type="InParanoid" id="D7G5W0"/>